<feature type="domain" description="TNase-like" evidence="2">
    <location>
        <begin position="22"/>
        <end position="150"/>
    </location>
</feature>
<feature type="signal peptide" evidence="1">
    <location>
        <begin position="1"/>
        <end position="18"/>
    </location>
</feature>
<keyword evidence="1" id="KW-0732">Signal</keyword>
<keyword evidence="4" id="KW-1185">Reference proteome</keyword>
<dbReference type="EMBL" id="JACJPW010000220">
    <property type="protein sequence ID" value="MBD2186500.1"/>
    <property type="molecule type" value="Genomic_DNA"/>
</dbReference>
<dbReference type="Pfam" id="PF00565">
    <property type="entry name" value="SNase"/>
    <property type="match status" value="1"/>
</dbReference>
<dbReference type="SMART" id="SM00318">
    <property type="entry name" value="SNc"/>
    <property type="match status" value="1"/>
</dbReference>
<dbReference type="Gene3D" id="2.40.50.90">
    <property type="match status" value="1"/>
</dbReference>
<name>A0A926ZKW4_9CYAN</name>
<reference evidence="3" key="1">
    <citation type="journal article" date="2015" name="ISME J.">
        <title>Draft Genome Sequence of Streptomyces incarnatus NRRL8089, which Produces the Nucleoside Antibiotic Sinefungin.</title>
        <authorList>
            <person name="Oshima K."/>
            <person name="Hattori M."/>
            <person name="Shimizu H."/>
            <person name="Fukuda K."/>
            <person name="Nemoto M."/>
            <person name="Inagaki K."/>
            <person name="Tamura T."/>
        </authorList>
    </citation>
    <scope>NUCLEOTIDE SEQUENCE</scope>
    <source>
        <strain evidence="3">FACHB-1375</strain>
    </source>
</reference>
<feature type="chain" id="PRO_5037942590" evidence="1">
    <location>
        <begin position="19"/>
        <end position="151"/>
    </location>
</feature>
<evidence type="ECO:0000259" key="2">
    <source>
        <dbReference type="SMART" id="SM00318"/>
    </source>
</evidence>
<accession>A0A926ZKW4</accession>
<proteinExistence type="predicted"/>
<comment type="caution">
    <text evidence="3">The sequence shown here is derived from an EMBL/GenBank/DDBJ whole genome shotgun (WGS) entry which is preliminary data.</text>
</comment>
<dbReference type="AlphaFoldDB" id="A0A926ZKW4"/>
<sequence length="151" mass="16695">MLRCTFLLSLLFVAACNAERLPTQRMFVQSINSGSAIDMMSQGQVYRVKLCGVDVAAKQDDRARKLLKKLTELADEEDKALVVVTVRSQGSTITAEVFAPTTNRDEEKSLNSELLAAGLARTSKENCPNQEAYQAIEQDAKERRVGLWGGR</sequence>
<dbReference type="InterPro" id="IPR016071">
    <property type="entry name" value="Staphylococal_nuclease_OB-fold"/>
</dbReference>
<protein>
    <submittedName>
        <fullName evidence="3">Thermonuclease family protein</fullName>
    </submittedName>
</protein>
<evidence type="ECO:0000256" key="1">
    <source>
        <dbReference type="SAM" id="SignalP"/>
    </source>
</evidence>
<dbReference type="PROSITE" id="PS51257">
    <property type="entry name" value="PROKAR_LIPOPROTEIN"/>
    <property type="match status" value="1"/>
</dbReference>
<gene>
    <name evidence="3" type="ORF">H6G03_36550</name>
</gene>
<evidence type="ECO:0000313" key="4">
    <source>
        <dbReference type="Proteomes" id="UP000641646"/>
    </source>
</evidence>
<evidence type="ECO:0000313" key="3">
    <source>
        <dbReference type="EMBL" id="MBD2186500.1"/>
    </source>
</evidence>
<dbReference type="Proteomes" id="UP000641646">
    <property type="component" value="Unassembled WGS sequence"/>
</dbReference>
<organism evidence="3 4">
    <name type="scientific">Aerosakkonema funiforme FACHB-1375</name>
    <dbReference type="NCBI Taxonomy" id="2949571"/>
    <lineage>
        <taxon>Bacteria</taxon>
        <taxon>Bacillati</taxon>
        <taxon>Cyanobacteriota</taxon>
        <taxon>Cyanophyceae</taxon>
        <taxon>Oscillatoriophycideae</taxon>
        <taxon>Aerosakkonematales</taxon>
        <taxon>Aerosakkonemataceae</taxon>
        <taxon>Aerosakkonema</taxon>
    </lineage>
</organism>
<reference evidence="3" key="2">
    <citation type="submission" date="2020-08" db="EMBL/GenBank/DDBJ databases">
        <authorList>
            <person name="Chen M."/>
            <person name="Teng W."/>
            <person name="Zhao L."/>
            <person name="Hu C."/>
            <person name="Zhou Y."/>
            <person name="Han B."/>
            <person name="Song L."/>
            <person name="Shu W."/>
        </authorList>
    </citation>
    <scope>NUCLEOTIDE SEQUENCE</scope>
    <source>
        <strain evidence="3">FACHB-1375</strain>
    </source>
</reference>
<dbReference type="InterPro" id="IPR035437">
    <property type="entry name" value="SNase_OB-fold_sf"/>
</dbReference>
<dbReference type="SUPFAM" id="SSF50199">
    <property type="entry name" value="Staphylococcal nuclease"/>
    <property type="match status" value="1"/>
</dbReference>